<dbReference type="InterPro" id="IPR001789">
    <property type="entry name" value="Sig_transdc_resp-reg_receiver"/>
</dbReference>
<dbReference type="Gene3D" id="3.40.50.2300">
    <property type="match status" value="1"/>
</dbReference>
<dbReference type="EC" id="2.7.13.3" evidence="2"/>
<dbReference type="InterPro" id="IPR008207">
    <property type="entry name" value="Sig_transdc_His_kin_Hpt_dom"/>
</dbReference>
<dbReference type="Pfam" id="PF01627">
    <property type="entry name" value="Hpt"/>
    <property type="match status" value="1"/>
</dbReference>
<evidence type="ECO:0000256" key="6">
    <source>
        <dbReference type="ARBA" id="ARBA00022777"/>
    </source>
</evidence>
<feature type="region of interest" description="Disordered" evidence="12">
    <location>
        <begin position="835"/>
        <end position="856"/>
    </location>
</feature>
<reference evidence="17 18" key="1">
    <citation type="submission" date="2018-01" db="EMBL/GenBank/DDBJ databases">
        <title>The draft genome sequence of Halioglobus lutimaris HF004.</title>
        <authorList>
            <person name="Du Z.-J."/>
            <person name="Shi M.-J."/>
        </authorList>
    </citation>
    <scope>NUCLEOTIDE SEQUENCE [LARGE SCALE GENOMIC DNA]</scope>
    <source>
        <strain evidence="17 18">HF004</strain>
    </source>
</reference>
<dbReference type="Pfam" id="PF00072">
    <property type="entry name" value="Response_reg"/>
    <property type="match status" value="1"/>
</dbReference>
<dbReference type="PANTHER" id="PTHR43395:SF8">
    <property type="entry name" value="HISTIDINE KINASE"/>
    <property type="match status" value="1"/>
</dbReference>
<dbReference type="CDD" id="cd00088">
    <property type="entry name" value="HPT"/>
    <property type="match status" value="1"/>
</dbReference>
<feature type="coiled-coil region" evidence="11">
    <location>
        <begin position="683"/>
        <end position="710"/>
    </location>
</feature>
<dbReference type="InterPro" id="IPR003594">
    <property type="entry name" value="HATPase_dom"/>
</dbReference>
<dbReference type="GO" id="GO:0006935">
    <property type="term" value="P:chemotaxis"/>
    <property type="evidence" value="ECO:0007669"/>
    <property type="project" value="InterPro"/>
</dbReference>
<evidence type="ECO:0000256" key="9">
    <source>
        <dbReference type="PROSITE-ProRule" id="PRU00110"/>
    </source>
</evidence>
<dbReference type="PROSITE" id="PS50110">
    <property type="entry name" value="RESPONSE_REGULATORY"/>
    <property type="match status" value="1"/>
</dbReference>
<evidence type="ECO:0000256" key="7">
    <source>
        <dbReference type="ARBA" id="ARBA00023012"/>
    </source>
</evidence>
<feature type="modified residue" description="Phosphohistidine" evidence="9">
    <location>
        <position position="725"/>
    </location>
</feature>
<evidence type="ECO:0000313" key="18">
    <source>
        <dbReference type="Proteomes" id="UP000235005"/>
    </source>
</evidence>
<evidence type="ECO:0000256" key="12">
    <source>
        <dbReference type="SAM" id="MobiDB-lite"/>
    </source>
</evidence>
<dbReference type="SUPFAM" id="SSF47226">
    <property type="entry name" value="Histidine-containing phosphotransfer domain, HPT domain"/>
    <property type="match status" value="1"/>
</dbReference>
<dbReference type="SMART" id="SM00260">
    <property type="entry name" value="CheW"/>
    <property type="match status" value="1"/>
</dbReference>
<dbReference type="Proteomes" id="UP000235005">
    <property type="component" value="Unassembled WGS sequence"/>
</dbReference>
<keyword evidence="11" id="KW-0175">Coiled coil</keyword>
<dbReference type="GO" id="GO:0000155">
    <property type="term" value="F:phosphorelay sensor kinase activity"/>
    <property type="evidence" value="ECO:0007669"/>
    <property type="project" value="UniProtKB-ARBA"/>
</dbReference>
<dbReference type="InterPro" id="IPR011006">
    <property type="entry name" value="CheY-like_superfamily"/>
</dbReference>
<evidence type="ECO:0000259" key="14">
    <source>
        <dbReference type="PROSITE" id="PS50110"/>
    </source>
</evidence>
<proteinExistence type="predicted"/>
<dbReference type="InterPro" id="IPR002545">
    <property type="entry name" value="CheW-lke_dom"/>
</dbReference>
<dbReference type="InterPro" id="IPR051315">
    <property type="entry name" value="Bact_Chemotaxis_CheA"/>
</dbReference>
<dbReference type="PROSITE" id="PS50894">
    <property type="entry name" value="HPT"/>
    <property type="match status" value="1"/>
</dbReference>
<evidence type="ECO:0000256" key="10">
    <source>
        <dbReference type="PROSITE-ProRule" id="PRU00169"/>
    </source>
</evidence>
<dbReference type="SUPFAM" id="SSF52172">
    <property type="entry name" value="CheY-like"/>
    <property type="match status" value="1"/>
</dbReference>
<dbReference type="Pfam" id="PF02518">
    <property type="entry name" value="HATPase_c"/>
    <property type="match status" value="1"/>
</dbReference>
<evidence type="ECO:0000259" key="13">
    <source>
        <dbReference type="PROSITE" id="PS50109"/>
    </source>
</evidence>
<comment type="catalytic activity">
    <reaction evidence="1">
        <text>ATP + protein L-histidine = ADP + protein N-phospho-L-histidine.</text>
        <dbReference type="EC" id="2.7.13.3"/>
    </reaction>
</comment>
<sequence>MHSDKDNPATAQDTLEGSKESTLEWLMELDRDEPEENLFKVDGKVTELSLSAFETEFAARPMTRGRTGADDLDTYISEEIVLSEDGNTNANGSAGDEDGEDAALDGLMAIDFSRQDEIDNESQSAAVDDGSDILGLADEDDMGESFLVVKRVPKAAQEKPAVITPIANGAEAEILAAETNAAPEVTANEAQPEPGEAVEDLVAMAETIEEIVVEDVSGDGFELPDEEPVDAVGMSADNVEAIVAAGVIEENEPALVDMPVTDVTAYVASVDAPENDEAFDAFLLAGSDLDEGEEDFDALVLSEEELAFSVDTDLDDDLELHDDFVAMDGFENDLMAVITPRVASFMEEVNAAVGARLVALGKPGDAVVADVSIATDAETRATALEQGYEPVMAICGAVPEALAGLQQTELDAVMLRLGEVETGETCNSLFQEDPAAPDAPASLAPLLTVVENNVFDDDIFGEDIEGAIPAAEWAPESEEIDAIFDDFGGDDFSLEFDTPLPDVEEMAAASALYLQEEQTEADVGGEQQEVLPEVGELPGIEHGARTVAETVDAPVVEVTPAEPDVLGDSNWEDEVLQVFEEDIFDTDLTEEEALEAASAEHIDRLLEDLGADTELPGEICGVEVEAFAGSSANEELSIDDAPEEAPVEVAIPAVAQTTEDMSWCIPQGIDFHHSSPGSGEIFAEFLEAFIEEGSSELEKLEDAVSAWEADIADEQSFTQVARILHTIKGIAKGVGLHFYGTLIHNFETLLERMPRPATGEEHDYFRIVNAWLDAAVRGLDFVQDQRRDIVTEFPSRGDITEPTGAAGEIETTVVSEDAAVEEQLQPGLAVAEPMVARQPEKDARRKQEDKRLADEGARALAAQQSVRITSEKLDLLLNLSNQAQQLGVRTAQSTTRNKRASAELMGRLSSVRAHIADIADRTLFNVSARSATRASDLDALEMDQYSDLQEAANILREGVEDLADLIEVASRHNAQAEALLKQQASVIGSIGSTIRAARVVPVSRLMPGLRRLVRTVSNDLGKDVAFRVANELGTLDRDDYTRCQTILEHMVRNALDHGIETTEERKATGKPSVGQITVDVRMSGADSVIVLSDDGRGIDPDAMRESAIRKGLDVDADALSDDEARNLIFHKGFSTAQTLSQISGRGVGMDIVLSELQQMGGDIRIESAVGKGTSFHIRVPTNVTVNGALLVSAGENSYAIPLGGLISVDEVPVEQFFNAVETGETLQLSGLECEPAYLGTLCQSCNLPDHSAWRHTVPVIVAGSEARYMAIAIDDVEEALELVIRSLGAQFASVPGVAGAATTADGEAVVALDLNVLVSCFAEGQGTAVADEQPEEEKFLALVVDDSRTQRMVATSQLETVGIETATAENGAVAIDWLNTTEHLPDVILLDVEMPVKDGIQTLREIRKSARYSHIPVIMVTSRTGIKHRTMAEEAGCNGYMGKPFNFRMLIGQINELTGQRLELG</sequence>
<keyword evidence="6" id="KW-0418">Kinase</keyword>
<dbReference type="InterPro" id="IPR036641">
    <property type="entry name" value="HPT_dom_sf"/>
</dbReference>
<evidence type="ECO:0000313" key="17">
    <source>
        <dbReference type="EMBL" id="PLW70320.1"/>
    </source>
</evidence>
<dbReference type="PANTHER" id="PTHR43395">
    <property type="entry name" value="SENSOR HISTIDINE KINASE CHEA"/>
    <property type="match status" value="1"/>
</dbReference>
<dbReference type="InterPro" id="IPR036061">
    <property type="entry name" value="CheW-like_dom_sf"/>
</dbReference>
<dbReference type="PROSITE" id="PS50851">
    <property type="entry name" value="CHEW"/>
    <property type="match status" value="1"/>
</dbReference>
<keyword evidence="5" id="KW-0808">Transferase</keyword>
<keyword evidence="7" id="KW-0902">Two-component regulatory system</keyword>
<comment type="function">
    <text evidence="8">Involved in the transmission of sensory signals from the chemoreceptors to the flagellar motors. CheA is autophosphorylated; it can transfer its phosphate group to either CheB or CheY.</text>
</comment>
<dbReference type="SMART" id="SM00448">
    <property type="entry name" value="REC"/>
    <property type="match status" value="1"/>
</dbReference>
<dbReference type="FunFam" id="3.30.565.10:FF:000016">
    <property type="entry name" value="Chemotaxis protein CheA, putative"/>
    <property type="match status" value="1"/>
</dbReference>
<dbReference type="SMART" id="SM00387">
    <property type="entry name" value="HATPase_c"/>
    <property type="match status" value="1"/>
</dbReference>
<keyword evidence="18" id="KW-1185">Reference proteome</keyword>
<keyword evidence="4 10" id="KW-0597">Phosphoprotein</keyword>
<organism evidence="17 18">
    <name type="scientific">Pseudohalioglobus lutimaris</name>
    <dbReference type="NCBI Taxonomy" id="1737061"/>
    <lineage>
        <taxon>Bacteria</taxon>
        <taxon>Pseudomonadati</taxon>
        <taxon>Pseudomonadota</taxon>
        <taxon>Gammaproteobacteria</taxon>
        <taxon>Cellvibrionales</taxon>
        <taxon>Halieaceae</taxon>
        <taxon>Pseudohalioglobus</taxon>
    </lineage>
</organism>
<feature type="compositionally biased region" description="Basic and acidic residues" evidence="12">
    <location>
        <begin position="838"/>
        <end position="856"/>
    </location>
</feature>
<protein>
    <recommendedName>
        <fullName evidence="3">Chemotaxis protein CheA</fullName>
        <ecNumber evidence="2">2.7.13.3</ecNumber>
    </recommendedName>
</protein>
<dbReference type="PROSITE" id="PS50109">
    <property type="entry name" value="HIS_KIN"/>
    <property type="match status" value="1"/>
</dbReference>
<accession>A0A2N5X768</accession>
<evidence type="ECO:0000256" key="1">
    <source>
        <dbReference type="ARBA" id="ARBA00000085"/>
    </source>
</evidence>
<dbReference type="OrthoDB" id="9803176at2"/>
<dbReference type="RefSeq" id="WP_101517273.1">
    <property type="nucleotide sequence ID" value="NZ_PKUS01000002.1"/>
</dbReference>
<evidence type="ECO:0000259" key="16">
    <source>
        <dbReference type="PROSITE" id="PS50894"/>
    </source>
</evidence>
<feature type="domain" description="Histidine kinase" evidence="13">
    <location>
        <begin position="1047"/>
        <end position="1183"/>
    </location>
</feature>
<dbReference type="PRINTS" id="PR00344">
    <property type="entry name" value="BCTRLSENSOR"/>
</dbReference>
<gene>
    <name evidence="17" type="ORF">C0039_03690</name>
</gene>
<dbReference type="Gene3D" id="3.30.565.10">
    <property type="entry name" value="Histidine kinase-like ATPase, C-terminal domain"/>
    <property type="match status" value="1"/>
</dbReference>
<comment type="caution">
    <text evidence="17">The sequence shown here is derived from an EMBL/GenBank/DDBJ whole genome shotgun (WGS) entry which is preliminary data.</text>
</comment>
<dbReference type="SUPFAM" id="SSF55874">
    <property type="entry name" value="ATPase domain of HSP90 chaperone/DNA topoisomerase II/histidine kinase"/>
    <property type="match status" value="1"/>
</dbReference>
<dbReference type="CDD" id="cd17546">
    <property type="entry name" value="REC_hyHK_CKI1_RcsC-like"/>
    <property type="match status" value="1"/>
</dbReference>
<evidence type="ECO:0000256" key="3">
    <source>
        <dbReference type="ARBA" id="ARBA00021495"/>
    </source>
</evidence>
<name>A0A2N5X768_9GAMM</name>
<feature type="modified residue" description="4-aspartylphosphate" evidence="10">
    <location>
        <position position="1391"/>
    </location>
</feature>
<evidence type="ECO:0000259" key="15">
    <source>
        <dbReference type="PROSITE" id="PS50851"/>
    </source>
</evidence>
<dbReference type="InterPro" id="IPR005467">
    <property type="entry name" value="His_kinase_dom"/>
</dbReference>
<dbReference type="Gene3D" id="1.20.120.160">
    <property type="entry name" value="HPT domain"/>
    <property type="match status" value="1"/>
</dbReference>
<evidence type="ECO:0000256" key="11">
    <source>
        <dbReference type="SAM" id="Coils"/>
    </source>
</evidence>
<dbReference type="SUPFAM" id="SSF50341">
    <property type="entry name" value="CheW-like"/>
    <property type="match status" value="1"/>
</dbReference>
<dbReference type="EMBL" id="PKUS01000002">
    <property type="protein sequence ID" value="PLW70320.1"/>
    <property type="molecule type" value="Genomic_DNA"/>
</dbReference>
<feature type="domain" description="Response regulatory" evidence="14">
    <location>
        <begin position="1340"/>
        <end position="1458"/>
    </location>
</feature>
<dbReference type="Gene3D" id="2.30.30.40">
    <property type="entry name" value="SH3 Domains"/>
    <property type="match status" value="1"/>
</dbReference>
<dbReference type="InterPro" id="IPR036890">
    <property type="entry name" value="HATPase_C_sf"/>
</dbReference>
<feature type="domain" description="HPt" evidence="16">
    <location>
        <begin position="678"/>
        <end position="782"/>
    </location>
</feature>
<evidence type="ECO:0000256" key="2">
    <source>
        <dbReference type="ARBA" id="ARBA00012438"/>
    </source>
</evidence>
<dbReference type="Pfam" id="PF01584">
    <property type="entry name" value="CheW"/>
    <property type="match status" value="1"/>
</dbReference>
<evidence type="ECO:0000256" key="5">
    <source>
        <dbReference type="ARBA" id="ARBA00022679"/>
    </source>
</evidence>
<dbReference type="InterPro" id="IPR004358">
    <property type="entry name" value="Sig_transdc_His_kin-like_C"/>
</dbReference>
<feature type="domain" description="CheW-like" evidence="15">
    <location>
        <begin position="1185"/>
        <end position="1323"/>
    </location>
</feature>
<evidence type="ECO:0000256" key="8">
    <source>
        <dbReference type="ARBA" id="ARBA00035100"/>
    </source>
</evidence>
<feature type="region of interest" description="Disordered" evidence="12">
    <location>
        <begin position="1"/>
        <end position="23"/>
    </location>
</feature>
<evidence type="ECO:0000256" key="4">
    <source>
        <dbReference type="ARBA" id="ARBA00022553"/>
    </source>
</evidence>